<feature type="transmembrane region" description="Helical" evidence="1">
    <location>
        <begin position="95"/>
        <end position="117"/>
    </location>
</feature>
<evidence type="ECO:0000313" key="3">
    <source>
        <dbReference type="Proteomes" id="UP000244309"/>
    </source>
</evidence>
<proteinExistence type="predicted"/>
<evidence type="ECO:0000256" key="1">
    <source>
        <dbReference type="SAM" id="Phobius"/>
    </source>
</evidence>
<dbReference type="GeneID" id="37009845"/>
<keyword evidence="3" id="KW-1185">Reference proteome</keyword>
<dbReference type="Proteomes" id="UP000244309">
    <property type="component" value="Unassembled WGS sequence"/>
</dbReference>
<keyword evidence="1" id="KW-0812">Transmembrane</keyword>
<name>A0A2V1AT31_9ASCO</name>
<reference evidence="2 3" key="1">
    <citation type="submission" date="2017-12" db="EMBL/GenBank/DDBJ databases">
        <title>Genome Sequence of a Multidrug-Resistant Candida haemulonii Isolate from a Patient with Chronic Leg Ulcers in Israel.</title>
        <authorList>
            <person name="Chow N.A."/>
            <person name="Gade L."/>
            <person name="Batra D."/>
            <person name="Rowe L.A."/>
            <person name="Ben-Ami R."/>
            <person name="Loparev V.N."/>
            <person name="Litvintseva A.P."/>
        </authorList>
    </citation>
    <scope>NUCLEOTIDE SEQUENCE [LARGE SCALE GENOMIC DNA]</scope>
    <source>
        <strain evidence="2 3">B11899</strain>
    </source>
</reference>
<protein>
    <submittedName>
        <fullName evidence="2">Uncharacterized protein</fullName>
    </submittedName>
</protein>
<accession>A0A2V1AT31</accession>
<dbReference type="EMBL" id="PKFO01000004">
    <property type="protein sequence ID" value="PVH20999.1"/>
    <property type="molecule type" value="Genomic_DNA"/>
</dbReference>
<evidence type="ECO:0000313" key="2">
    <source>
        <dbReference type="EMBL" id="PVH20999.1"/>
    </source>
</evidence>
<sequence length="167" mass="19023">MGRGMLEGSEYGPTKAHYVAESWAKAIEWLVDRADWSIRTYKENAYLQNSKQFPGDSIDVIESYKSWSRPWFAIPIAPFLMLFLVLIVHHASDEYGLLFLPVLFPITLQVLMILLTLFGCKKASAGVLEVSSGGLPYSMAVSIVMELIAAGIRHWELQEKMRRNRRE</sequence>
<feature type="transmembrane region" description="Helical" evidence="1">
    <location>
        <begin position="137"/>
        <end position="155"/>
    </location>
</feature>
<comment type="caution">
    <text evidence="2">The sequence shown here is derived from an EMBL/GenBank/DDBJ whole genome shotgun (WGS) entry which is preliminary data.</text>
</comment>
<dbReference type="VEuPathDB" id="FungiDB:CXQ85_004515"/>
<keyword evidence="1" id="KW-0472">Membrane</keyword>
<dbReference type="RefSeq" id="XP_025341939.1">
    <property type="nucleotide sequence ID" value="XM_025488131.1"/>
</dbReference>
<dbReference type="AlphaFoldDB" id="A0A2V1AT31"/>
<organism evidence="2 3">
    <name type="scientific">Candidozyma haemuli</name>
    <dbReference type="NCBI Taxonomy" id="45357"/>
    <lineage>
        <taxon>Eukaryota</taxon>
        <taxon>Fungi</taxon>
        <taxon>Dikarya</taxon>
        <taxon>Ascomycota</taxon>
        <taxon>Saccharomycotina</taxon>
        <taxon>Pichiomycetes</taxon>
        <taxon>Metschnikowiaceae</taxon>
        <taxon>Candidozyma</taxon>
    </lineage>
</organism>
<keyword evidence="1" id="KW-1133">Transmembrane helix</keyword>
<gene>
    <name evidence="2" type="ORF">CXQ85_004515</name>
</gene>
<feature type="transmembrane region" description="Helical" evidence="1">
    <location>
        <begin position="71"/>
        <end position="88"/>
    </location>
</feature>